<gene>
    <name evidence="1" type="ORF">PIBRA_LOCUS6479</name>
</gene>
<sequence>MYNRLVTIGVSKPLPCSTVVGGDKANGSSFQNSQRLEYLTKVFRLIMSLHQDIMELQLHCQKAIGPNHYMRKLQS</sequence>
<keyword evidence="2" id="KW-1185">Reference proteome</keyword>
<evidence type="ECO:0000313" key="2">
    <source>
        <dbReference type="Proteomes" id="UP001152562"/>
    </source>
</evidence>
<reference evidence="1" key="1">
    <citation type="submission" date="2022-05" db="EMBL/GenBank/DDBJ databases">
        <authorList>
            <person name="Okamura Y."/>
        </authorList>
    </citation>
    <scope>NUCLEOTIDE SEQUENCE</scope>
</reference>
<dbReference type="Proteomes" id="UP001152562">
    <property type="component" value="Unassembled WGS sequence"/>
</dbReference>
<protein>
    <submittedName>
        <fullName evidence="1">Uncharacterized protein</fullName>
    </submittedName>
</protein>
<dbReference type="EMBL" id="CALOZG010000009">
    <property type="protein sequence ID" value="CAH4029759.1"/>
    <property type="molecule type" value="Genomic_DNA"/>
</dbReference>
<evidence type="ECO:0000313" key="1">
    <source>
        <dbReference type="EMBL" id="CAH4029759.1"/>
    </source>
</evidence>
<comment type="caution">
    <text evidence="1">The sequence shown here is derived from an EMBL/GenBank/DDBJ whole genome shotgun (WGS) entry which is preliminary data.</text>
</comment>
<dbReference type="AlphaFoldDB" id="A0A9P0XCC6"/>
<proteinExistence type="predicted"/>
<accession>A0A9P0XCC6</accession>
<organism evidence="1 2">
    <name type="scientific">Pieris brassicae</name>
    <name type="common">White butterfly</name>
    <name type="synonym">Large white butterfly</name>
    <dbReference type="NCBI Taxonomy" id="7116"/>
    <lineage>
        <taxon>Eukaryota</taxon>
        <taxon>Metazoa</taxon>
        <taxon>Ecdysozoa</taxon>
        <taxon>Arthropoda</taxon>
        <taxon>Hexapoda</taxon>
        <taxon>Insecta</taxon>
        <taxon>Pterygota</taxon>
        <taxon>Neoptera</taxon>
        <taxon>Endopterygota</taxon>
        <taxon>Lepidoptera</taxon>
        <taxon>Glossata</taxon>
        <taxon>Ditrysia</taxon>
        <taxon>Papilionoidea</taxon>
        <taxon>Pieridae</taxon>
        <taxon>Pierinae</taxon>
        <taxon>Pieris</taxon>
    </lineage>
</organism>
<name>A0A9P0XCC6_PIEBR</name>